<keyword evidence="7" id="KW-0547">Nucleotide-binding</keyword>
<dbReference type="PANTHER" id="PTHR44936">
    <property type="entry name" value="SENSOR PROTEIN CREC"/>
    <property type="match status" value="1"/>
</dbReference>
<evidence type="ECO:0000256" key="5">
    <source>
        <dbReference type="ARBA" id="ARBA00022553"/>
    </source>
</evidence>
<comment type="catalytic activity">
    <reaction evidence="1">
        <text>ATP + protein L-histidine = ADP + protein N-phospho-L-histidine.</text>
        <dbReference type="EC" id="2.7.13.3"/>
    </reaction>
</comment>
<dbReference type="EMBL" id="JAVVDO010000004">
    <property type="protein sequence ID" value="MDT8330324.1"/>
    <property type="molecule type" value="Genomic_DNA"/>
</dbReference>
<accession>A0ABU3MBQ0</accession>
<dbReference type="Pfam" id="PF25323">
    <property type="entry name" value="6TM_PilS"/>
    <property type="match status" value="1"/>
</dbReference>
<comment type="subcellular location">
    <subcellularLocation>
        <location evidence="2">Cell membrane</location>
        <topology evidence="2">Multi-pass membrane protein</topology>
    </subcellularLocation>
</comment>
<feature type="transmembrane region" description="Helical" evidence="11">
    <location>
        <begin position="195"/>
        <end position="213"/>
    </location>
</feature>
<reference evidence="13 14" key="1">
    <citation type="journal article" date="2019" name="Microb. Pathog.">
        <title>Comparison of VITEK 2, MALDI-TOF MS, 16S rRNA gene sequencing, and whole-genome sequencing for identification of Roseomonas mucosa.</title>
        <authorList>
            <person name="Rudolph W.W."/>
            <person name="Gunzer F."/>
            <person name="Trauth M."/>
            <person name="Bunk B."/>
            <person name="Bigge R."/>
            <person name="Schrottner P."/>
        </authorList>
    </citation>
    <scope>NUCLEOTIDE SEQUENCE [LARGE SCALE GENOMIC DNA]</scope>
    <source>
        <strain evidence="13 14">DSM 103800</strain>
    </source>
</reference>
<dbReference type="RefSeq" id="WP_314280598.1">
    <property type="nucleotide sequence ID" value="NZ_CP015583.1"/>
</dbReference>
<dbReference type="EC" id="2.7.13.3" evidence="3"/>
<evidence type="ECO:0000256" key="9">
    <source>
        <dbReference type="ARBA" id="ARBA00022840"/>
    </source>
</evidence>
<dbReference type="CDD" id="cd00082">
    <property type="entry name" value="HisKA"/>
    <property type="match status" value="1"/>
</dbReference>
<dbReference type="InterPro" id="IPR005467">
    <property type="entry name" value="His_kinase_dom"/>
</dbReference>
<gene>
    <name evidence="13" type="ORF">RQ831_04610</name>
</gene>
<organism evidence="13 14">
    <name type="scientific">Roseomonas gilardii</name>
    <dbReference type="NCBI Taxonomy" id="257708"/>
    <lineage>
        <taxon>Bacteria</taxon>
        <taxon>Pseudomonadati</taxon>
        <taxon>Pseudomonadota</taxon>
        <taxon>Alphaproteobacteria</taxon>
        <taxon>Acetobacterales</taxon>
        <taxon>Roseomonadaceae</taxon>
        <taxon>Roseomonas</taxon>
    </lineage>
</organism>
<evidence type="ECO:0000256" key="7">
    <source>
        <dbReference type="ARBA" id="ARBA00022741"/>
    </source>
</evidence>
<dbReference type="InterPro" id="IPR003661">
    <property type="entry name" value="HisK_dim/P_dom"/>
</dbReference>
<comment type="caution">
    <text evidence="13">The sequence shown here is derived from an EMBL/GenBank/DDBJ whole genome shotgun (WGS) entry which is preliminary data.</text>
</comment>
<feature type="transmembrane region" description="Helical" evidence="11">
    <location>
        <begin position="82"/>
        <end position="100"/>
    </location>
</feature>
<dbReference type="GO" id="GO:0005524">
    <property type="term" value="F:ATP binding"/>
    <property type="evidence" value="ECO:0007669"/>
    <property type="project" value="UniProtKB-KW"/>
</dbReference>
<dbReference type="PANTHER" id="PTHR44936:SF10">
    <property type="entry name" value="SENSOR PROTEIN RSTB"/>
    <property type="match status" value="1"/>
</dbReference>
<keyword evidence="11" id="KW-0812">Transmembrane</keyword>
<evidence type="ECO:0000256" key="10">
    <source>
        <dbReference type="SAM" id="MobiDB-lite"/>
    </source>
</evidence>
<proteinExistence type="predicted"/>
<dbReference type="PRINTS" id="PR00344">
    <property type="entry name" value="BCTRLSENSOR"/>
</dbReference>
<sequence>MPSSPSMAGRVPARRRRRARPEAERLMQASRGPLVPAQPPLSRDEAGSKNMLQLVQLRWVAVVGQVLTIGTVRYGIGIDLPLRQMALVVAALIGLNLLSLLRLRLRTPVGGLELFLVLAFDVAALTVQLYLSGGMTNPFVSLYLLQVTLAAVLLEQRGAWAVVAIAIACFLGLTLDYRPLLLPEKLGADLFTLHLYGLLVCFILVAVLLMIFTTRISGNLRDRDAHLAHMRQQAVEEEHIIRMGLLASGAAHELSTPLATVSVILGDWQRMPVLREVPDLQGEIEEMQAAIDRCKSIIGGILLSAGEARGEDPALTTIGAFLEDFLHEWELAHPGFGLTFRNELVEDIPIVADPALKQVLANLLVNAQEAPSPAVHLTASRDGDDLLLEVSDDGPGFAPGMLAEFGSPYRSTKGRTGGGLGLFLVVNVARKLGGTVTARNRPGRGATVTLTLPLAAIAIGEDPEEQDDDAR</sequence>
<feature type="region of interest" description="Disordered" evidence="10">
    <location>
        <begin position="1"/>
        <end position="44"/>
    </location>
</feature>
<dbReference type="SUPFAM" id="SSF55874">
    <property type="entry name" value="ATPase domain of HSP90 chaperone/DNA topoisomerase II/histidine kinase"/>
    <property type="match status" value="1"/>
</dbReference>
<dbReference type="Gene3D" id="3.30.565.10">
    <property type="entry name" value="Histidine kinase-like ATPase, C-terminal domain"/>
    <property type="match status" value="1"/>
</dbReference>
<dbReference type="Gene3D" id="1.10.287.130">
    <property type="match status" value="1"/>
</dbReference>
<feature type="domain" description="Histidine kinase" evidence="12">
    <location>
        <begin position="249"/>
        <end position="456"/>
    </location>
</feature>
<dbReference type="InterPro" id="IPR050980">
    <property type="entry name" value="2C_sensor_his_kinase"/>
</dbReference>
<evidence type="ECO:0000259" key="12">
    <source>
        <dbReference type="PROSITE" id="PS50109"/>
    </source>
</evidence>
<evidence type="ECO:0000256" key="3">
    <source>
        <dbReference type="ARBA" id="ARBA00012438"/>
    </source>
</evidence>
<feature type="transmembrane region" description="Helical" evidence="11">
    <location>
        <begin position="159"/>
        <end position="175"/>
    </location>
</feature>
<evidence type="ECO:0000256" key="11">
    <source>
        <dbReference type="SAM" id="Phobius"/>
    </source>
</evidence>
<feature type="transmembrane region" description="Helical" evidence="11">
    <location>
        <begin position="57"/>
        <end position="76"/>
    </location>
</feature>
<keyword evidence="11" id="KW-1133">Transmembrane helix</keyword>
<dbReference type="Pfam" id="PF02518">
    <property type="entry name" value="HATPase_c"/>
    <property type="match status" value="1"/>
</dbReference>
<keyword evidence="6" id="KW-0808">Transferase</keyword>
<evidence type="ECO:0000256" key="6">
    <source>
        <dbReference type="ARBA" id="ARBA00022679"/>
    </source>
</evidence>
<evidence type="ECO:0000256" key="8">
    <source>
        <dbReference type="ARBA" id="ARBA00022777"/>
    </source>
</evidence>
<protein>
    <recommendedName>
        <fullName evidence="3">histidine kinase</fullName>
        <ecNumber evidence="3">2.7.13.3</ecNumber>
    </recommendedName>
</protein>
<keyword evidence="8" id="KW-0418">Kinase</keyword>
<keyword evidence="9 13" id="KW-0067">ATP-binding</keyword>
<evidence type="ECO:0000313" key="13">
    <source>
        <dbReference type="EMBL" id="MDT8330324.1"/>
    </source>
</evidence>
<dbReference type="Proteomes" id="UP001258945">
    <property type="component" value="Unassembled WGS sequence"/>
</dbReference>
<keyword evidence="11" id="KW-0472">Membrane</keyword>
<dbReference type="SUPFAM" id="SSF47384">
    <property type="entry name" value="Homodimeric domain of signal transducing histidine kinase"/>
    <property type="match status" value="1"/>
</dbReference>
<evidence type="ECO:0000313" key="14">
    <source>
        <dbReference type="Proteomes" id="UP001258945"/>
    </source>
</evidence>
<dbReference type="PROSITE" id="PS50109">
    <property type="entry name" value="HIS_KIN"/>
    <property type="match status" value="1"/>
</dbReference>
<dbReference type="SMART" id="SM00387">
    <property type="entry name" value="HATPase_c"/>
    <property type="match status" value="1"/>
</dbReference>
<feature type="transmembrane region" description="Helical" evidence="11">
    <location>
        <begin position="112"/>
        <end position="131"/>
    </location>
</feature>
<keyword evidence="14" id="KW-1185">Reference proteome</keyword>
<dbReference type="InterPro" id="IPR003594">
    <property type="entry name" value="HATPase_dom"/>
</dbReference>
<dbReference type="InterPro" id="IPR004358">
    <property type="entry name" value="Sig_transdc_His_kin-like_C"/>
</dbReference>
<keyword evidence="5" id="KW-0597">Phosphoprotein</keyword>
<evidence type="ECO:0000256" key="2">
    <source>
        <dbReference type="ARBA" id="ARBA00004651"/>
    </source>
</evidence>
<evidence type="ECO:0000256" key="1">
    <source>
        <dbReference type="ARBA" id="ARBA00000085"/>
    </source>
</evidence>
<keyword evidence="4" id="KW-1003">Cell membrane</keyword>
<evidence type="ECO:0000256" key="4">
    <source>
        <dbReference type="ARBA" id="ARBA00022475"/>
    </source>
</evidence>
<feature type="transmembrane region" description="Helical" evidence="11">
    <location>
        <begin position="137"/>
        <end position="154"/>
    </location>
</feature>
<dbReference type="InterPro" id="IPR036890">
    <property type="entry name" value="HATPase_C_sf"/>
</dbReference>
<dbReference type="InterPro" id="IPR036097">
    <property type="entry name" value="HisK_dim/P_sf"/>
</dbReference>
<name>A0ABU3MBQ0_9PROT</name>